<proteinExistence type="predicted"/>
<evidence type="ECO:0000313" key="3">
    <source>
        <dbReference type="Proteomes" id="UP000218944"/>
    </source>
</evidence>
<protein>
    <submittedName>
        <fullName evidence="2">Uncharacterized protein</fullName>
    </submittedName>
</protein>
<organism evidence="2 3">
    <name type="scientific">Streptomyces albireticuli</name>
    <dbReference type="NCBI Taxonomy" id="1940"/>
    <lineage>
        <taxon>Bacteria</taxon>
        <taxon>Bacillati</taxon>
        <taxon>Actinomycetota</taxon>
        <taxon>Actinomycetes</taxon>
        <taxon>Kitasatosporales</taxon>
        <taxon>Streptomycetaceae</taxon>
        <taxon>Streptomyces</taxon>
    </lineage>
</organism>
<reference evidence="2 3" key="1">
    <citation type="submission" date="2017-08" db="EMBL/GenBank/DDBJ databases">
        <title>Genome sequence of Streptomyces albireticuli NRRL B-1670.</title>
        <authorList>
            <person name="Graham D.E."/>
            <person name="Mahan K.M."/>
            <person name="Klingeman D.M."/>
            <person name="Hettich R.L."/>
            <person name="Parry R.J."/>
            <person name="Spain J.C."/>
        </authorList>
    </citation>
    <scope>NUCLEOTIDE SEQUENCE [LARGE SCALE GENOMIC DNA]</scope>
    <source>
        <strain evidence="2 3">NRRL B-1670</strain>
    </source>
</reference>
<keyword evidence="3" id="KW-1185">Reference proteome</keyword>
<dbReference type="Proteomes" id="UP000218944">
    <property type="component" value="Unassembled WGS sequence"/>
</dbReference>
<dbReference type="AlphaFoldDB" id="A0A2A2CYZ6"/>
<evidence type="ECO:0000313" key="2">
    <source>
        <dbReference type="EMBL" id="PAU44386.1"/>
    </source>
</evidence>
<gene>
    <name evidence="2" type="ORF">CK936_35225</name>
</gene>
<evidence type="ECO:0000256" key="1">
    <source>
        <dbReference type="SAM" id="MobiDB-lite"/>
    </source>
</evidence>
<dbReference type="EMBL" id="NSJV01000674">
    <property type="protein sequence ID" value="PAU44386.1"/>
    <property type="molecule type" value="Genomic_DNA"/>
</dbReference>
<comment type="caution">
    <text evidence="2">The sequence shown here is derived from an EMBL/GenBank/DDBJ whole genome shotgun (WGS) entry which is preliminary data.</text>
</comment>
<sequence>MADGLLPGADLRRPNVLTSGLAREFALAVRRDLALDFAGSVETGHRRQSAECALRRNAARTGETCLTPNKVSAGQGPDPTETEAQAEAARSAHAEVSRLPGLCSGAGALRE</sequence>
<name>A0A2A2CYZ6_9ACTN</name>
<feature type="region of interest" description="Disordered" evidence="1">
    <location>
        <begin position="66"/>
        <end position="95"/>
    </location>
</feature>
<accession>A0A2A2CYZ6</accession>